<geneLocation type="plasmid" evidence="3">
    <name>pkjk172</name>
</geneLocation>
<name>A0A2R4BSN4_THAAR</name>
<dbReference type="RefSeq" id="WP_011600641.1">
    <property type="nucleotide sequence ID" value="NZ_CP028340.1"/>
</dbReference>
<evidence type="ECO:0000256" key="1">
    <source>
        <dbReference type="SAM" id="Phobius"/>
    </source>
</evidence>
<dbReference type="KEGG" id="tak:Tharo_3456"/>
<keyword evidence="3" id="KW-1185">Reference proteome</keyword>
<keyword evidence="1" id="KW-0472">Membrane</keyword>
<organism evidence="2 3">
    <name type="scientific">Thauera aromatica K172</name>
    <dbReference type="NCBI Taxonomy" id="44139"/>
    <lineage>
        <taxon>Bacteria</taxon>
        <taxon>Pseudomonadati</taxon>
        <taxon>Pseudomonadota</taxon>
        <taxon>Betaproteobacteria</taxon>
        <taxon>Rhodocyclales</taxon>
        <taxon>Zoogloeaceae</taxon>
        <taxon>Thauera</taxon>
    </lineage>
</organism>
<dbReference type="Pfam" id="PF11657">
    <property type="entry name" value="Activator-TraM"/>
    <property type="match status" value="1"/>
</dbReference>
<dbReference type="AlphaFoldDB" id="A0A2R4BSN4"/>
<evidence type="ECO:0000313" key="2">
    <source>
        <dbReference type="EMBL" id="AVR90337.1"/>
    </source>
</evidence>
<dbReference type="OrthoDB" id="7478199at2"/>
<dbReference type="Proteomes" id="UP000241885">
    <property type="component" value="Plasmid pKJK172"/>
</dbReference>
<dbReference type="GO" id="GO:0009372">
    <property type="term" value="P:quorum sensing"/>
    <property type="evidence" value="ECO:0007669"/>
    <property type="project" value="InterPro"/>
</dbReference>
<feature type="transmembrane region" description="Helical" evidence="1">
    <location>
        <begin position="125"/>
        <end position="144"/>
    </location>
</feature>
<evidence type="ECO:0000313" key="3">
    <source>
        <dbReference type="Proteomes" id="UP000241885"/>
    </source>
</evidence>
<dbReference type="NCBIfam" id="NF010470">
    <property type="entry name" value="PRK13895.1"/>
    <property type="match status" value="1"/>
</dbReference>
<keyword evidence="2" id="KW-0614">Plasmid</keyword>
<protein>
    <submittedName>
        <fullName evidence="2">IncP-type DNA transfer protein TraM</fullName>
    </submittedName>
</protein>
<keyword evidence="1" id="KW-1133">Transmembrane helix</keyword>
<gene>
    <name evidence="2" type="ORF">Tharo_3456</name>
</gene>
<accession>A0A2R4BSN4</accession>
<keyword evidence="1" id="KW-0812">Transmembrane</keyword>
<dbReference type="InterPro" id="IPR028140">
    <property type="entry name" value="TraM"/>
</dbReference>
<dbReference type="EMBL" id="CP028340">
    <property type="protein sequence ID" value="AVR90337.1"/>
    <property type="molecule type" value="Genomic_DNA"/>
</dbReference>
<sequence>MASDDKIEETIKAIAARHGIAVSRDDPILVLQTINDRLMQDSQAAQQEILEGFKSELEAIAHRWGEDSKGKAERTLNAALAASKEAMAQGMKDGANAAAEAVQREFDASAAKLAGSIREARRVSMLNMAAAGLAVLAAALALWASM</sequence>
<proteinExistence type="predicted"/>
<reference evidence="2 3" key="1">
    <citation type="submission" date="2018-03" db="EMBL/GenBank/DDBJ databases">
        <title>Complete genome sequence of Thauera aromatica, a model organism for studying aromatic compound degradation under denitrifying conditions.</title>
        <authorList>
            <person name="Lo H.-Y."/>
            <person name="Goris T."/>
            <person name="Boll M."/>
            <person name="Mueller J.A."/>
        </authorList>
    </citation>
    <scope>NUCLEOTIDE SEQUENCE [LARGE SCALE GENOMIC DNA]</scope>
    <source>
        <strain evidence="2 3">K172</strain>
        <plasmid evidence="3">pkjk172</plasmid>
    </source>
</reference>